<keyword evidence="1" id="KW-0472">Membrane</keyword>
<evidence type="ECO:0000313" key="3">
    <source>
        <dbReference type="Proteomes" id="UP001642409"/>
    </source>
</evidence>
<evidence type="ECO:0000256" key="1">
    <source>
        <dbReference type="SAM" id="Phobius"/>
    </source>
</evidence>
<proteinExistence type="predicted"/>
<gene>
    <name evidence="2" type="ORF">HINF_LOCUS22219</name>
</gene>
<keyword evidence="1" id="KW-0812">Transmembrane</keyword>
<keyword evidence="3" id="KW-1185">Reference proteome</keyword>
<protein>
    <submittedName>
        <fullName evidence="2">Hypothetical_protein</fullName>
    </submittedName>
</protein>
<comment type="caution">
    <text evidence="2">The sequence shown here is derived from an EMBL/GenBank/DDBJ whole genome shotgun (WGS) entry which is preliminary data.</text>
</comment>
<dbReference type="EMBL" id="CAXDID020000062">
    <property type="protein sequence ID" value="CAL6010722.1"/>
    <property type="molecule type" value="Genomic_DNA"/>
</dbReference>
<keyword evidence="1" id="KW-1133">Transmembrane helix</keyword>
<sequence length="154" mass="18090">MFLNPISLLTLQADTYKLQTQQIFTFVHNTFVLTIINIPNVNFLLRMRLIKHAFQRTVILVAYLATIQNNQRQQYFKHLVVTGWALYTAWCYCDHLQRYYCFSHSTSTNGSDEAMRICEPGVTARQNLRSTLHYPKKGVIWWCPTLFPAQIRLS</sequence>
<dbReference type="Proteomes" id="UP001642409">
    <property type="component" value="Unassembled WGS sequence"/>
</dbReference>
<evidence type="ECO:0000313" key="2">
    <source>
        <dbReference type="EMBL" id="CAL6010722.1"/>
    </source>
</evidence>
<reference evidence="2 3" key="1">
    <citation type="submission" date="2024-07" db="EMBL/GenBank/DDBJ databases">
        <authorList>
            <person name="Akdeniz Z."/>
        </authorList>
    </citation>
    <scope>NUCLEOTIDE SEQUENCE [LARGE SCALE GENOMIC DNA]</scope>
</reference>
<accession>A0ABP1I9R0</accession>
<organism evidence="2 3">
    <name type="scientific">Hexamita inflata</name>
    <dbReference type="NCBI Taxonomy" id="28002"/>
    <lineage>
        <taxon>Eukaryota</taxon>
        <taxon>Metamonada</taxon>
        <taxon>Diplomonadida</taxon>
        <taxon>Hexamitidae</taxon>
        <taxon>Hexamitinae</taxon>
        <taxon>Hexamita</taxon>
    </lineage>
</organism>
<name>A0ABP1I9R0_9EUKA</name>
<feature type="transmembrane region" description="Helical" evidence="1">
    <location>
        <begin position="23"/>
        <end position="45"/>
    </location>
</feature>